<dbReference type="AlphaFoldDB" id="A0A7Z1AER7"/>
<organism evidence="18 19">
    <name type="scientific">Candidatus Thiodiazotropha endolucinida</name>
    <dbReference type="NCBI Taxonomy" id="1655433"/>
    <lineage>
        <taxon>Bacteria</taxon>
        <taxon>Pseudomonadati</taxon>
        <taxon>Pseudomonadota</taxon>
        <taxon>Gammaproteobacteria</taxon>
        <taxon>Chromatiales</taxon>
        <taxon>Sedimenticolaceae</taxon>
        <taxon>Candidatus Thiodiazotropha</taxon>
    </lineage>
</organism>
<keyword evidence="10 14" id="KW-0067">ATP-binding</keyword>
<evidence type="ECO:0000313" key="19">
    <source>
        <dbReference type="Proteomes" id="UP000094769"/>
    </source>
</evidence>
<evidence type="ECO:0000256" key="9">
    <source>
        <dbReference type="ARBA" id="ARBA00022777"/>
    </source>
</evidence>
<dbReference type="InterPro" id="IPR003594">
    <property type="entry name" value="HATPase_dom"/>
</dbReference>
<dbReference type="InterPro" id="IPR029016">
    <property type="entry name" value="GAF-like_dom_sf"/>
</dbReference>
<dbReference type="RefSeq" id="WP_069125386.1">
    <property type="nucleotide sequence ID" value="NZ_MARB01000013.1"/>
</dbReference>
<dbReference type="CDD" id="cd06225">
    <property type="entry name" value="HAMP"/>
    <property type="match status" value="1"/>
</dbReference>
<dbReference type="Proteomes" id="UP000094769">
    <property type="component" value="Unassembled WGS sequence"/>
</dbReference>
<comment type="catalytic activity">
    <reaction evidence="1 14">
        <text>ATP + protein L-histidine = ADP + protein N-phospho-L-histidine.</text>
        <dbReference type="EC" id="2.7.13.3"/>
    </reaction>
</comment>
<keyword evidence="12 14" id="KW-0902">Two-component regulatory system</keyword>
<feature type="domain" description="Histidine kinase" evidence="16">
    <location>
        <begin position="430"/>
        <end position="627"/>
    </location>
</feature>
<dbReference type="Pfam" id="PF13675">
    <property type="entry name" value="PilJ"/>
    <property type="match status" value="1"/>
</dbReference>
<dbReference type="OrthoDB" id="9811306at2"/>
<evidence type="ECO:0000256" key="2">
    <source>
        <dbReference type="ARBA" id="ARBA00004429"/>
    </source>
</evidence>
<evidence type="ECO:0000259" key="16">
    <source>
        <dbReference type="PROSITE" id="PS50109"/>
    </source>
</evidence>
<dbReference type="SMART" id="SM00304">
    <property type="entry name" value="HAMP"/>
    <property type="match status" value="1"/>
</dbReference>
<dbReference type="Gene3D" id="1.20.120.960">
    <property type="entry name" value="Histidine kinase NarX, sensor domain"/>
    <property type="match status" value="1"/>
</dbReference>
<dbReference type="PANTHER" id="PTHR24421:SF10">
    <property type="entry name" value="NITRATE_NITRITE SENSOR PROTEIN NARQ"/>
    <property type="match status" value="1"/>
</dbReference>
<dbReference type="PANTHER" id="PTHR24421">
    <property type="entry name" value="NITRATE/NITRITE SENSOR PROTEIN NARX-RELATED"/>
    <property type="match status" value="1"/>
</dbReference>
<dbReference type="SUPFAM" id="SSF55781">
    <property type="entry name" value="GAF domain-like"/>
    <property type="match status" value="1"/>
</dbReference>
<evidence type="ECO:0000256" key="5">
    <source>
        <dbReference type="ARBA" id="ARBA00022553"/>
    </source>
</evidence>
<sequence length="644" mass="72753">MKNSLLLRFGTVITILFILAVSGMVSSMIIAETAEGYAAAINQAGTLRMQSYRIASSLVHRTKFHDELATTRTRELVTEYNQRLFSHRIHDVLTKGPHKKVTESYEKVESQWRELMLPNLEDYLKLSASTSLSTNERRQLDISQRNYLSLVDNFVDDIHRFVEALEIDAEEINQQLRIIQIILLTLTFLVALISLYLTKTRVLNPLRDLLACANAARHGDFSIRSRYLSDDELGQLGQAFNVMAEDLSVIYADLENRVRKKTHDLEQSNRTLELLYSATKRLSDSTLSEDVLIAVIHDIEALLGVNNGTICLGQPGDQHAYRYASTRDADILSKEKPDNQCAICLGEGRSHTFKIAKSDTHAPVNVFSTPIRDKTQQYGVLLVEFPVTTQLEEWQERLLETVASHIALAINVAQQVTQSRKLSLMEERSVIARELHDSIAQSLSYLKIQVAKLEKSINDERDKKDILLVSAALRSALNGAYRQLRELLTTFRLRVTDADLGKLIRETVEEFENRSGFVIEYTNHIGNCQFTPNAEIHIIQIIREALSNVIRHANARRARVVLECNQTGRVNVSIEDDGIGINDESDMMQHYGLPIMKERAEWLGGTLTINEPAGGGTRIDLNFNITDASNSESKKMLIEQLKHG</sequence>
<dbReference type="SUPFAM" id="SSF158472">
    <property type="entry name" value="HAMP domain-like"/>
    <property type="match status" value="1"/>
</dbReference>
<keyword evidence="19" id="KW-1185">Reference proteome</keyword>
<evidence type="ECO:0000256" key="6">
    <source>
        <dbReference type="ARBA" id="ARBA00022679"/>
    </source>
</evidence>
<dbReference type="Gene3D" id="3.30.450.40">
    <property type="match status" value="1"/>
</dbReference>
<dbReference type="Gene3D" id="1.20.5.1930">
    <property type="match status" value="1"/>
</dbReference>
<evidence type="ECO:0000259" key="17">
    <source>
        <dbReference type="PROSITE" id="PS50885"/>
    </source>
</evidence>
<feature type="transmembrane region" description="Helical" evidence="15">
    <location>
        <begin position="178"/>
        <end position="197"/>
    </location>
</feature>
<dbReference type="Pfam" id="PF07730">
    <property type="entry name" value="HisKA_3"/>
    <property type="match status" value="1"/>
</dbReference>
<dbReference type="SUPFAM" id="SSF55874">
    <property type="entry name" value="ATPase domain of HSP90 chaperone/DNA topoisomerase II/histidine kinase"/>
    <property type="match status" value="1"/>
</dbReference>
<dbReference type="InterPro" id="IPR029095">
    <property type="entry name" value="NarX-like_N"/>
</dbReference>
<dbReference type="Gene3D" id="6.10.340.10">
    <property type="match status" value="1"/>
</dbReference>
<evidence type="ECO:0000256" key="11">
    <source>
        <dbReference type="ARBA" id="ARBA00022989"/>
    </source>
</evidence>
<comment type="subcellular location">
    <subcellularLocation>
        <location evidence="2">Cell inner membrane</location>
        <topology evidence="2">Multi-pass membrane protein</topology>
    </subcellularLocation>
</comment>
<dbReference type="PIRSF" id="PIRSF003167">
    <property type="entry name" value="STHK_NarX/NarQ"/>
    <property type="match status" value="1"/>
</dbReference>
<keyword evidence="3 14" id="KW-1003">Cell membrane</keyword>
<dbReference type="InterPro" id="IPR003660">
    <property type="entry name" value="HAMP_dom"/>
</dbReference>
<keyword evidence="8 14" id="KW-0547">Nucleotide-binding</keyword>
<evidence type="ECO:0000256" key="7">
    <source>
        <dbReference type="ARBA" id="ARBA00022692"/>
    </source>
</evidence>
<evidence type="ECO:0000256" key="14">
    <source>
        <dbReference type="PIRNR" id="PIRNR003167"/>
    </source>
</evidence>
<dbReference type="InterPro" id="IPR042295">
    <property type="entry name" value="NarX-like_N_sf"/>
</dbReference>
<evidence type="ECO:0000256" key="15">
    <source>
        <dbReference type="SAM" id="Phobius"/>
    </source>
</evidence>
<dbReference type="GO" id="GO:0000155">
    <property type="term" value="F:phosphorelay sensor kinase activity"/>
    <property type="evidence" value="ECO:0007669"/>
    <property type="project" value="UniProtKB-UniRule"/>
</dbReference>
<dbReference type="EMBL" id="MARB01000013">
    <property type="protein sequence ID" value="ODJ87280.1"/>
    <property type="molecule type" value="Genomic_DNA"/>
</dbReference>
<evidence type="ECO:0000256" key="1">
    <source>
        <dbReference type="ARBA" id="ARBA00000085"/>
    </source>
</evidence>
<dbReference type="EC" id="2.7.13.3" evidence="14"/>
<dbReference type="SMART" id="SM00387">
    <property type="entry name" value="HATPase_c"/>
    <property type="match status" value="1"/>
</dbReference>
<dbReference type="GO" id="GO:0005524">
    <property type="term" value="F:ATP binding"/>
    <property type="evidence" value="ECO:0007669"/>
    <property type="project" value="UniProtKB-UniRule"/>
</dbReference>
<dbReference type="InterPro" id="IPR016380">
    <property type="entry name" value="Sig_transdc_His_kin_NarX/NarQ"/>
</dbReference>
<dbReference type="PROSITE" id="PS50885">
    <property type="entry name" value="HAMP"/>
    <property type="match status" value="1"/>
</dbReference>
<keyword evidence="7 15" id="KW-0812">Transmembrane</keyword>
<gene>
    <name evidence="18" type="ORF">CODIS_25320</name>
</gene>
<keyword evidence="6 14" id="KW-0808">Transferase</keyword>
<dbReference type="CDD" id="cd16917">
    <property type="entry name" value="HATPase_UhpB-NarQ-NarX-like"/>
    <property type="match status" value="1"/>
</dbReference>
<dbReference type="PROSITE" id="PS50109">
    <property type="entry name" value="HIS_KIN"/>
    <property type="match status" value="1"/>
</dbReference>
<comment type="caution">
    <text evidence="18">The sequence shown here is derived from an EMBL/GenBank/DDBJ whole genome shotgun (WGS) entry which is preliminary data.</text>
</comment>
<dbReference type="GO" id="GO:0046983">
    <property type="term" value="F:protein dimerization activity"/>
    <property type="evidence" value="ECO:0007669"/>
    <property type="project" value="UniProtKB-UniRule"/>
</dbReference>
<keyword evidence="5" id="KW-0597">Phosphoprotein</keyword>
<dbReference type="Gene3D" id="3.30.565.10">
    <property type="entry name" value="Histidine kinase-like ATPase, C-terminal domain"/>
    <property type="match status" value="1"/>
</dbReference>
<dbReference type="InterPro" id="IPR050482">
    <property type="entry name" value="Sensor_HK_TwoCompSys"/>
</dbReference>
<accession>A0A7Z1AER7</accession>
<dbReference type="CDD" id="cd19408">
    <property type="entry name" value="NarX_NarQ_sensor"/>
    <property type="match status" value="1"/>
</dbReference>
<evidence type="ECO:0000256" key="8">
    <source>
        <dbReference type="ARBA" id="ARBA00022741"/>
    </source>
</evidence>
<keyword evidence="11 15" id="KW-1133">Transmembrane helix</keyword>
<evidence type="ECO:0000313" key="18">
    <source>
        <dbReference type="EMBL" id="ODJ87280.1"/>
    </source>
</evidence>
<proteinExistence type="predicted"/>
<keyword evidence="9 14" id="KW-0418">Kinase</keyword>
<dbReference type="InterPro" id="IPR005467">
    <property type="entry name" value="His_kinase_dom"/>
</dbReference>
<evidence type="ECO:0000256" key="12">
    <source>
        <dbReference type="ARBA" id="ARBA00023012"/>
    </source>
</evidence>
<evidence type="ECO:0000256" key="3">
    <source>
        <dbReference type="ARBA" id="ARBA00022475"/>
    </source>
</evidence>
<evidence type="ECO:0000256" key="4">
    <source>
        <dbReference type="ARBA" id="ARBA00022519"/>
    </source>
</evidence>
<dbReference type="GO" id="GO:0005886">
    <property type="term" value="C:plasma membrane"/>
    <property type="evidence" value="ECO:0007669"/>
    <property type="project" value="UniProtKB-SubCell"/>
</dbReference>
<dbReference type="InterPro" id="IPR011712">
    <property type="entry name" value="Sig_transdc_His_kin_sub3_dim/P"/>
</dbReference>
<feature type="domain" description="HAMP" evidence="17">
    <location>
        <begin position="200"/>
        <end position="252"/>
    </location>
</feature>
<evidence type="ECO:0000256" key="13">
    <source>
        <dbReference type="ARBA" id="ARBA00023136"/>
    </source>
</evidence>
<keyword evidence="13 14" id="KW-0472">Membrane</keyword>
<keyword evidence="4 14" id="KW-0997">Cell inner membrane</keyword>
<evidence type="ECO:0000256" key="10">
    <source>
        <dbReference type="ARBA" id="ARBA00022840"/>
    </source>
</evidence>
<dbReference type="InterPro" id="IPR003018">
    <property type="entry name" value="GAF"/>
</dbReference>
<name>A0A7Z1AER7_9GAMM</name>
<dbReference type="Pfam" id="PF13492">
    <property type="entry name" value="GAF_3"/>
    <property type="match status" value="1"/>
</dbReference>
<dbReference type="InterPro" id="IPR036890">
    <property type="entry name" value="HATPase_C_sf"/>
</dbReference>
<dbReference type="Pfam" id="PF02518">
    <property type="entry name" value="HATPase_c"/>
    <property type="match status" value="1"/>
</dbReference>
<protein>
    <recommendedName>
        <fullName evidence="14">Sensor protein</fullName>
        <ecNumber evidence="14">2.7.13.3</ecNumber>
    </recommendedName>
</protein>
<dbReference type="Pfam" id="PF00672">
    <property type="entry name" value="HAMP"/>
    <property type="match status" value="1"/>
</dbReference>
<reference evidence="18 19" key="1">
    <citation type="submission" date="2016-06" db="EMBL/GenBank/DDBJ databases">
        <title>Genome sequence of endosymbiont of Candidatus Endolucinida thiodiazotropha.</title>
        <authorList>
            <person name="Poehlein A."/>
            <person name="Koenig S."/>
            <person name="Heiden S.E."/>
            <person name="Thuermer A."/>
            <person name="Voget S."/>
            <person name="Daniel R."/>
            <person name="Markert S."/>
            <person name="Gros O."/>
            <person name="Schweder T."/>
        </authorList>
    </citation>
    <scope>NUCLEOTIDE SEQUENCE [LARGE SCALE GENOMIC DNA]</scope>
    <source>
        <strain evidence="18 19">COS</strain>
    </source>
</reference>